<name>A0A8T0V618_PANVG</name>
<reference evidence="2 3" key="1">
    <citation type="submission" date="2020-05" db="EMBL/GenBank/DDBJ databases">
        <title>WGS assembly of Panicum virgatum.</title>
        <authorList>
            <person name="Lovell J.T."/>
            <person name="Jenkins J."/>
            <person name="Shu S."/>
            <person name="Juenger T.E."/>
            <person name="Schmutz J."/>
        </authorList>
    </citation>
    <scope>NUCLEOTIDE SEQUENCE [LARGE SCALE GENOMIC DNA]</scope>
    <source>
        <strain evidence="3">cv. AP13</strain>
    </source>
</reference>
<dbReference type="AlphaFoldDB" id="A0A8T0V618"/>
<keyword evidence="3" id="KW-1185">Reference proteome</keyword>
<protein>
    <submittedName>
        <fullName evidence="2">Uncharacterized protein</fullName>
    </submittedName>
</protein>
<feature type="region of interest" description="Disordered" evidence="1">
    <location>
        <begin position="16"/>
        <end position="68"/>
    </location>
</feature>
<comment type="caution">
    <text evidence="2">The sequence shown here is derived from an EMBL/GenBank/DDBJ whole genome shotgun (WGS) entry which is preliminary data.</text>
</comment>
<gene>
    <name evidence="2" type="ORF">PVAP13_3KG272854</name>
</gene>
<dbReference type="Proteomes" id="UP000823388">
    <property type="component" value="Chromosome 3K"/>
</dbReference>
<sequence>MAVWFLEAPGSNRLMMLAPPATKRPRAPATNGPWAPATKGPKGADERRHPSQVPGLNPDNELTLHPPQTRLTGEIWTVIIHHNGEPDPDKQTVELECGIELVARK</sequence>
<organism evidence="2 3">
    <name type="scientific">Panicum virgatum</name>
    <name type="common">Blackwell switchgrass</name>
    <dbReference type="NCBI Taxonomy" id="38727"/>
    <lineage>
        <taxon>Eukaryota</taxon>
        <taxon>Viridiplantae</taxon>
        <taxon>Streptophyta</taxon>
        <taxon>Embryophyta</taxon>
        <taxon>Tracheophyta</taxon>
        <taxon>Spermatophyta</taxon>
        <taxon>Magnoliopsida</taxon>
        <taxon>Liliopsida</taxon>
        <taxon>Poales</taxon>
        <taxon>Poaceae</taxon>
        <taxon>PACMAD clade</taxon>
        <taxon>Panicoideae</taxon>
        <taxon>Panicodae</taxon>
        <taxon>Paniceae</taxon>
        <taxon>Panicinae</taxon>
        <taxon>Panicum</taxon>
        <taxon>Panicum sect. Hiantes</taxon>
    </lineage>
</organism>
<evidence type="ECO:0000313" key="2">
    <source>
        <dbReference type="EMBL" id="KAG2628313.1"/>
    </source>
</evidence>
<proteinExistence type="predicted"/>
<evidence type="ECO:0000256" key="1">
    <source>
        <dbReference type="SAM" id="MobiDB-lite"/>
    </source>
</evidence>
<evidence type="ECO:0000313" key="3">
    <source>
        <dbReference type="Proteomes" id="UP000823388"/>
    </source>
</evidence>
<dbReference type="EMBL" id="CM029041">
    <property type="protein sequence ID" value="KAG2628313.1"/>
    <property type="molecule type" value="Genomic_DNA"/>
</dbReference>
<accession>A0A8T0V618</accession>